<evidence type="ECO:0000313" key="1">
    <source>
        <dbReference type="EMBL" id="GAH12188.1"/>
    </source>
</evidence>
<comment type="caution">
    <text evidence="1">The sequence shown here is derived from an EMBL/GenBank/DDBJ whole genome shotgun (WGS) entry which is preliminary data.</text>
</comment>
<name>X1EU80_9ZZZZ</name>
<proteinExistence type="predicted"/>
<gene>
    <name evidence="1" type="ORF">S01H4_64627</name>
</gene>
<sequence length="97" mass="9879">MANLSNINNKFIVTDGGQALVNQTVAGFNPDADDLIVGNLSGNTGITIASGSSAGNYGSIYFADGAGSSTPSKAGYIRYEQNTSKMTIGINAVEKVA</sequence>
<dbReference type="AlphaFoldDB" id="X1EU80"/>
<protein>
    <submittedName>
        <fullName evidence="1">Uncharacterized protein</fullName>
    </submittedName>
</protein>
<organism evidence="1">
    <name type="scientific">marine sediment metagenome</name>
    <dbReference type="NCBI Taxonomy" id="412755"/>
    <lineage>
        <taxon>unclassified sequences</taxon>
        <taxon>metagenomes</taxon>
        <taxon>ecological metagenomes</taxon>
    </lineage>
</organism>
<reference evidence="1" key="1">
    <citation type="journal article" date="2014" name="Front. Microbiol.">
        <title>High frequency of phylogenetically diverse reductive dehalogenase-homologous genes in deep subseafloor sedimentary metagenomes.</title>
        <authorList>
            <person name="Kawai M."/>
            <person name="Futagami T."/>
            <person name="Toyoda A."/>
            <person name="Takaki Y."/>
            <person name="Nishi S."/>
            <person name="Hori S."/>
            <person name="Arai W."/>
            <person name="Tsubouchi T."/>
            <person name="Morono Y."/>
            <person name="Uchiyama I."/>
            <person name="Ito T."/>
            <person name="Fujiyama A."/>
            <person name="Inagaki F."/>
            <person name="Takami H."/>
        </authorList>
    </citation>
    <scope>NUCLEOTIDE SEQUENCE</scope>
    <source>
        <strain evidence="1">Expedition CK06-06</strain>
    </source>
</reference>
<dbReference type="EMBL" id="BART01039257">
    <property type="protein sequence ID" value="GAH12188.1"/>
    <property type="molecule type" value="Genomic_DNA"/>
</dbReference>
<accession>X1EU80</accession>
<feature type="non-terminal residue" evidence="1">
    <location>
        <position position="97"/>
    </location>
</feature>